<proteinExistence type="predicted"/>
<dbReference type="Proteomes" id="UP000006103">
    <property type="component" value="Plasmid PBr_lp36"/>
</dbReference>
<dbReference type="InterPro" id="IPR056668">
    <property type="entry name" value="BB0158-like"/>
</dbReference>
<geneLocation type="plasmid" evidence="2 3">
    <name>PBr_lp36</name>
</geneLocation>
<sequence length="52" mass="6170">MLASLTIKDRRTNNYETYEIVLNPRLFIDTIKLIFAKYPNLSNEKLKLPIDE</sequence>
<dbReference type="Pfam" id="PF24960">
    <property type="entry name" value="BB0158"/>
    <property type="match status" value="1"/>
</dbReference>
<dbReference type="RefSeq" id="WP_012622225.1">
    <property type="nucleotide sequence ID" value="NC_011857.1"/>
</dbReference>
<dbReference type="EMBL" id="CP001302">
    <property type="protein sequence ID" value="ACL34529.1"/>
    <property type="molecule type" value="Genomic_DNA"/>
</dbReference>
<feature type="domain" description="Outer surface lipoprotein BB0158" evidence="1">
    <location>
        <begin position="1"/>
        <end position="39"/>
    </location>
</feature>
<evidence type="ECO:0000313" key="2">
    <source>
        <dbReference type="EMBL" id="ACL34529.1"/>
    </source>
</evidence>
<keyword evidence="2" id="KW-0614">Plasmid</keyword>
<dbReference type="AlphaFoldDB" id="B8F0R1"/>
<keyword evidence="3" id="KW-1185">Reference proteome</keyword>
<organism evidence="2 3">
    <name type="scientific">Borreliella garinii PBr</name>
    <dbReference type="NCBI Taxonomy" id="498743"/>
    <lineage>
        <taxon>Bacteria</taxon>
        <taxon>Pseudomonadati</taxon>
        <taxon>Spirochaetota</taxon>
        <taxon>Spirochaetia</taxon>
        <taxon>Spirochaetales</taxon>
        <taxon>Borreliaceae</taxon>
        <taxon>Borreliella</taxon>
    </lineage>
</organism>
<protein>
    <submittedName>
        <fullName evidence="2">Protein p23</fullName>
    </submittedName>
</protein>
<reference evidence="2 3" key="1">
    <citation type="journal article" date="2011" name="J. Bacteriol.">
        <title>Whole-genome sequences of two Borrelia afzelii and two Borrelia garinii Lyme disease agent isolates.</title>
        <authorList>
            <person name="Casjens S.R."/>
            <person name="Mongodin E.F."/>
            <person name="Qiu W.-G."/>
            <person name="Dunn J.J."/>
            <person name="Luft B.J."/>
            <person name="Fraser-Liggett C.M."/>
            <person name="Schutzer S.E."/>
        </authorList>
    </citation>
    <scope>NUCLEOTIDE SEQUENCE [LARGE SCALE GENOMIC DNA]</scope>
    <source>
        <strain evidence="2 3">PBr</strain>
    </source>
</reference>
<name>B8F0R1_BORGR</name>
<accession>B8F0R1</accession>
<gene>
    <name evidence="2" type="ORF">BGAPBR_K0028</name>
</gene>
<evidence type="ECO:0000313" key="3">
    <source>
        <dbReference type="Proteomes" id="UP000006103"/>
    </source>
</evidence>
<evidence type="ECO:0000259" key="1">
    <source>
        <dbReference type="Pfam" id="PF24960"/>
    </source>
</evidence>